<dbReference type="EMBL" id="DXDD01000013">
    <property type="protein sequence ID" value="HIY59300.1"/>
    <property type="molecule type" value="Genomic_DNA"/>
</dbReference>
<reference evidence="1" key="2">
    <citation type="submission" date="2021-04" db="EMBL/GenBank/DDBJ databases">
        <authorList>
            <person name="Gilroy R."/>
        </authorList>
    </citation>
    <scope>NUCLEOTIDE SEQUENCE</scope>
    <source>
        <strain evidence="1">ChiSxjej3B15-24422</strain>
    </source>
</reference>
<accession>A0A9D1YLW6</accession>
<sequence>LTNLPGAPSSPAGEGFAWEGVRQMAGPPAGGTFAAGLFEDGTVRLLLADWYEEQWEDPGKAESWTGIRQIACTGSSIAGLHEDGTVQGVTLNGEELRRFEDWTDISAIFSGPDVGAIRKDGTAVIDRPEDNEYGQKNVSGWENLTQLALGERHTVGLCADGTVVAVGSNASGQCDVQDWTDIVFVAAGNECTLGIRADGSLAVAGVVGW</sequence>
<dbReference type="Gene3D" id="2.130.10.30">
    <property type="entry name" value="Regulator of chromosome condensation 1/beta-lactamase-inhibitor protein II"/>
    <property type="match status" value="1"/>
</dbReference>
<name>A0A9D1YLW6_9FIRM</name>
<reference evidence="1" key="1">
    <citation type="journal article" date="2021" name="PeerJ">
        <title>Extensive microbial diversity within the chicken gut microbiome revealed by metagenomics and culture.</title>
        <authorList>
            <person name="Gilroy R."/>
            <person name="Ravi A."/>
            <person name="Getino M."/>
            <person name="Pursley I."/>
            <person name="Horton D.L."/>
            <person name="Alikhan N.F."/>
            <person name="Baker D."/>
            <person name="Gharbi K."/>
            <person name="Hall N."/>
            <person name="Watson M."/>
            <person name="Adriaenssens E.M."/>
            <person name="Foster-Nyarko E."/>
            <person name="Jarju S."/>
            <person name="Secka A."/>
            <person name="Antonio M."/>
            <person name="Oren A."/>
            <person name="Chaudhuri R.R."/>
            <person name="La Ragione R."/>
            <person name="Hildebrand F."/>
            <person name="Pallen M.J."/>
        </authorList>
    </citation>
    <scope>NUCLEOTIDE SEQUENCE</scope>
    <source>
        <strain evidence="1">ChiSxjej3B15-24422</strain>
    </source>
</reference>
<protein>
    <recommendedName>
        <fullName evidence="3">Chromosome condensation regulator</fullName>
    </recommendedName>
</protein>
<dbReference type="InterPro" id="IPR009091">
    <property type="entry name" value="RCC1/BLIP-II"/>
</dbReference>
<feature type="non-terminal residue" evidence="1">
    <location>
        <position position="1"/>
    </location>
</feature>
<evidence type="ECO:0000313" key="1">
    <source>
        <dbReference type="EMBL" id="HIY59300.1"/>
    </source>
</evidence>
<proteinExistence type="predicted"/>
<evidence type="ECO:0000313" key="2">
    <source>
        <dbReference type="Proteomes" id="UP000824007"/>
    </source>
</evidence>
<comment type="caution">
    <text evidence="1">The sequence shown here is derived from an EMBL/GenBank/DDBJ whole genome shotgun (WGS) entry which is preliminary data.</text>
</comment>
<organism evidence="1 2">
    <name type="scientific">Candidatus Eisenbergiella pullistercoris</name>
    <dbReference type="NCBI Taxonomy" id="2838555"/>
    <lineage>
        <taxon>Bacteria</taxon>
        <taxon>Bacillati</taxon>
        <taxon>Bacillota</taxon>
        <taxon>Clostridia</taxon>
        <taxon>Lachnospirales</taxon>
        <taxon>Lachnospiraceae</taxon>
        <taxon>Eisenbergiella</taxon>
    </lineage>
</organism>
<gene>
    <name evidence="1" type="ORF">H9831_01250</name>
</gene>
<dbReference type="Proteomes" id="UP000824007">
    <property type="component" value="Unassembled WGS sequence"/>
</dbReference>
<evidence type="ECO:0008006" key="3">
    <source>
        <dbReference type="Google" id="ProtNLM"/>
    </source>
</evidence>
<dbReference type="Pfam" id="PF13540">
    <property type="entry name" value="RCC1_2"/>
    <property type="match status" value="1"/>
</dbReference>
<dbReference type="SUPFAM" id="SSF50985">
    <property type="entry name" value="RCC1/BLIP-II"/>
    <property type="match status" value="1"/>
</dbReference>
<dbReference type="AlphaFoldDB" id="A0A9D1YLW6"/>